<organism evidence="1 2">
    <name type="scientific">Abeliophyllum distichum</name>
    <dbReference type="NCBI Taxonomy" id="126358"/>
    <lineage>
        <taxon>Eukaryota</taxon>
        <taxon>Viridiplantae</taxon>
        <taxon>Streptophyta</taxon>
        <taxon>Embryophyta</taxon>
        <taxon>Tracheophyta</taxon>
        <taxon>Spermatophyta</taxon>
        <taxon>Magnoliopsida</taxon>
        <taxon>eudicotyledons</taxon>
        <taxon>Gunneridae</taxon>
        <taxon>Pentapetalae</taxon>
        <taxon>asterids</taxon>
        <taxon>lamiids</taxon>
        <taxon>Lamiales</taxon>
        <taxon>Oleaceae</taxon>
        <taxon>Forsythieae</taxon>
        <taxon>Abeliophyllum</taxon>
    </lineage>
</organism>
<accession>A0ABD1Q7J6</accession>
<dbReference type="Proteomes" id="UP001604336">
    <property type="component" value="Unassembled WGS sequence"/>
</dbReference>
<keyword evidence="2" id="KW-1185">Reference proteome</keyword>
<dbReference type="Gene3D" id="1.10.510.10">
    <property type="entry name" value="Transferase(Phosphotransferase) domain 1"/>
    <property type="match status" value="1"/>
</dbReference>
<dbReference type="PANTHER" id="PTHR46821">
    <property type="entry name" value="OS07G0586332 PROTEIN"/>
    <property type="match status" value="1"/>
</dbReference>
<dbReference type="EMBL" id="JBFOLK010000012">
    <property type="protein sequence ID" value="KAL2471578.1"/>
    <property type="molecule type" value="Genomic_DNA"/>
</dbReference>
<dbReference type="SUPFAM" id="SSF56112">
    <property type="entry name" value="Protein kinase-like (PK-like)"/>
    <property type="match status" value="1"/>
</dbReference>
<evidence type="ECO:0000313" key="2">
    <source>
        <dbReference type="Proteomes" id="UP001604336"/>
    </source>
</evidence>
<comment type="caution">
    <text evidence="1">The sequence shown here is derived from an EMBL/GenBank/DDBJ whole genome shotgun (WGS) entry which is preliminary data.</text>
</comment>
<reference evidence="2" key="1">
    <citation type="submission" date="2024-07" db="EMBL/GenBank/DDBJ databases">
        <title>Two chromosome-level genome assemblies of Korean endemic species Abeliophyllum distichum and Forsythia ovata (Oleaceae).</title>
        <authorList>
            <person name="Jang H."/>
        </authorList>
    </citation>
    <scope>NUCLEOTIDE SEQUENCE [LARGE SCALE GENOMIC DNA]</scope>
</reference>
<evidence type="ECO:0000313" key="1">
    <source>
        <dbReference type="EMBL" id="KAL2471578.1"/>
    </source>
</evidence>
<gene>
    <name evidence="1" type="ORF">Adt_39714</name>
</gene>
<dbReference type="AlphaFoldDB" id="A0ABD1Q7J6"/>
<name>A0ABD1Q7J6_9LAMI</name>
<dbReference type="PANTHER" id="PTHR46821:SF7">
    <property type="entry name" value="PROTEIN KINASE SUPERFAMILY PROTEIN"/>
    <property type="match status" value="1"/>
</dbReference>
<dbReference type="InterPro" id="IPR011009">
    <property type="entry name" value="Kinase-like_dom_sf"/>
</dbReference>
<sequence length="187" mass="20990">MSTDCYIGNWMPRDGQLYANRNKRNRIRSRGRIGGWMGLVVSLWRVRRNSYDYISGEIPKSGGISSTSSMRGTNVSFVAPEYGGGFDVSENCDVYSYGVLLLFLITGRSPLQVIVSLMSGFQQANLLSWVHHLTCAKKPLDLVDRNIQSLNKEQALLCYCITVALLCLQKSPVRWPSMKKKVLGMLC</sequence>
<dbReference type="InterPro" id="IPR044576">
    <property type="entry name" value="At4g25390-like"/>
</dbReference>
<protein>
    <submittedName>
        <fullName evidence="1">Receptor-like serine/threonine-protein kinase</fullName>
    </submittedName>
</protein>
<proteinExistence type="predicted"/>